<comment type="caution">
    <text evidence="2">The sequence shown here is derived from an EMBL/GenBank/DDBJ whole genome shotgun (WGS) entry which is preliminary data.</text>
</comment>
<dbReference type="InterPro" id="IPR036757">
    <property type="entry name" value="TFR-like_dimer_dom_sf"/>
</dbReference>
<dbReference type="AlphaFoldDB" id="A0A9W6T9A3"/>
<dbReference type="SUPFAM" id="SSF47672">
    <property type="entry name" value="Transferrin receptor-like dimerisation domain"/>
    <property type="match status" value="1"/>
</dbReference>
<dbReference type="EMBL" id="BSXN01002905">
    <property type="protein sequence ID" value="GME77982.1"/>
    <property type="molecule type" value="Genomic_DNA"/>
</dbReference>
<sequence>MIKALSEQNIDSLKFGDIVQYLDTSLVNLKSVTKGYDSDLRHLNESIHIDYPWFKLYKKISILWKVKLQNLKLKSLDKIFLFNGGLNKRFWMKHFIYAPHELSGYSSEVLPIMNEALRAGDYDETLRALVIFVGKIQKFNSHL</sequence>
<dbReference type="Gene3D" id="1.20.930.40">
    <property type="entry name" value="Transferrin receptor-like, dimerisation domain"/>
    <property type="match status" value="1"/>
</dbReference>
<dbReference type="Proteomes" id="UP001165120">
    <property type="component" value="Unassembled WGS sequence"/>
</dbReference>
<reference evidence="2" key="1">
    <citation type="submission" date="2023-04" db="EMBL/GenBank/DDBJ databases">
        <title>Candida boidinii NBRC 10035.</title>
        <authorList>
            <person name="Ichikawa N."/>
            <person name="Sato H."/>
            <person name="Tonouchi N."/>
        </authorList>
    </citation>
    <scope>NUCLEOTIDE SEQUENCE</scope>
    <source>
        <strain evidence="2">NBRC 10035</strain>
    </source>
</reference>
<gene>
    <name evidence="2" type="ORF">Cboi02_000568300</name>
</gene>
<keyword evidence="3" id="KW-1185">Reference proteome</keyword>
<feature type="domain" description="Transferrin receptor-like dimerisation" evidence="1">
    <location>
        <begin position="20"/>
        <end position="140"/>
    </location>
</feature>
<accession>A0A9W6T9A3</accession>
<name>A0A9W6T9A3_CANBO</name>
<dbReference type="InterPro" id="IPR007365">
    <property type="entry name" value="TFR-like_dimer_dom"/>
</dbReference>
<evidence type="ECO:0000259" key="1">
    <source>
        <dbReference type="Pfam" id="PF04253"/>
    </source>
</evidence>
<evidence type="ECO:0000313" key="2">
    <source>
        <dbReference type="EMBL" id="GME77982.1"/>
    </source>
</evidence>
<dbReference type="Pfam" id="PF04253">
    <property type="entry name" value="TFR_dimer"/>
    <property type="match status" value="1"/>
</dbReference>
<organism evidence="2 3">
    <name type="scientific">Candida boidinii</name>
    <name type="common">Yeast</name>
    <dbReference type="NCBI Taxonomy" id="5477"/>
    <lineage>
        <taxon>Eukaryota</taxon>
        <taxon>Fungi</taxon>
        <taxon>Dikarya</taxon>
        <taxon>Ascomycota</taxon>
        <taxon>Saccharomycotina</taxon>
        <taxon>Pichiomycetes</taxon>
        <taxon>Pichiales</taxon>
        <taxon>Pichiaceae</taxon>
        <taxon>Ogataea</taxon>
        <taxon>Ogataea/Candida clade</taxon>
    </lineage>
</organism>
<evidence type="ECO:0000313" key="3">
    <source>
        <dbReference type="Proteomes" id="UP001165120"/>
    </source>
</evidence>
<protein>
    <submittedName>
        <fullName evidence="2">Unnamed protein product</fullName>
    </submittedName>
</protein>
<proteinExistence type="predicted"/>